<name>A0ABQ9E4C0_TEGGR</name>
<reference evidence="1 2" key="1">
    <citation type="submission" date="2022-12" db="EMBL/GenBank/DDBJ databases">
        <title>Chromosome-level genome of Tegillarca granosa.</title>
        <authorList>
            <person name="Kim J."/>
        </authorList>
    </citation>
    <scope>NUCLEOTIDE SEQUENCE [LARGE SCALE GENOMIC DNA]</scope>
    <source>
        <strain evidence="1">Teg-2019</strain>
        <tissue evidence="1">Adductor muscle</tissue>
    </source>
</reference>
<accession>A0ABQ9E4C0</accession>
<evidence type="ECO:0000313" key="1">
    <source>
        <dbReference type="EMBL" id="KAJ8300248.1"/>
    </source>
</evidence>
<comment type="caution">
    <text evidence="1">The sequence shown here is derived from an EMBL/GenBank/DDBJ whole genome shotgun (WGS) entry which is preliminary data.</text>
</comment>
<gene>
    <name evidence="1" type="ORF">KUTeg_021767</name>
</gene>
<keyword evidence="2" id="KW-1185">Reference proteome</keyword>
<dbReference type="EMBL" id="JARBDR010000919">
    <property type="protein sequence ID" value="KAJ8300248.1"/>
    <property type="molecule type" value="Genomic_DNA"/>
</dbReference>
<sequence>MKYVVHKAIFVNFIQKISLRSLFFFYIKKIQIFLSLRFSLTQLTTKALLYIKHIFVIAHAIHKTSCDTSCDTCGQYCVLFSGSSSSRFFLQAFKKPHNRVVFFFNYKNKGDK</sequence>
<protein>
    <submittedName>
        <fullName evidence="1">Uncharacterized protein</fullName>
    </submittedName>
</protein>
<evidence type="ECO:0000313" key="2">
    <source>
        <dbReference type="Proteomes" id="UP001217089"/>
    </source>
</evidence>
<proteinExistence type="predicted"/>
<dbReference type="Proteomes" id="UP001217089">
    <property type="component" value="Unassembled WGS sequence"/>
</dbReference>
<organism evidence="1 2">
    <name type="scientific">Tegillarca granosa</name>
    <name type="common">Malaysian cockle</name>
    <name type="synonym">Anadara granosa</name>
    <dbReference type="NCBI Taxonomy" id="220873"/>
    <lineage>
        <taxon>Eukaryota</taxon>
        <taxon>Metazoa</taxon>
        <taxon>Spiralia</taxon>
        <taxon>Lophotrochozoa</taxon>
        <taxon>Mollusca</taxon>
        <taxon>Bivalvia</taxon>
        <taxon>Autobranchia</taxon>
        <taxon>Pteriomorphia</taxon>
        <taxon>Arcoida</taxon>
        <taxon>Arcoidea</taxon>
        <taxon>Arcidae</taxon>
        <taxon>Tegillarca</taxon>
    </lineage>
</organism>